<evidence type="ECO:0000313" key="19">
    <source>
        <dbReference type="EMBL" id="VVM05245.1"/>
    </source>
</evidence>
<dbReference type="Pfam" id="PF02224">
    <property type="entry name" value="Cytidylate_kin"/>
    <property type="match status" value="1"/>
</dbReference>
<feature type="binding site" evidence="14">
    <location>
        <position position="27"/>
    </location>
    <ligand>
        <name>3-phosphoshikimate</name>
        <dbReference type="ChEBI" id="CHEBI:145989"/>
    </ligand>
</feature>
<evidence type="ECO:0000256" key="16">
    <source>
        <dbReference type="SAM" id="MobiDB-lite"/>
    </source>
</evidence>
<dbReference type="HAMAP" id="MF_00210">
    <property type="entry name" value="EPSP_synth"/>
    <property type="match status" value="1"/>
</dbReference>
<feature type="domain" description="Cytidylate kinase" evidence="18">
    <location>
        <begin position="463"/>
        <end position="665"/>
    </location>
</feature>
<dbReference type="Pfam" id="PF00275">
    <property type="entry name" value="EPSP_synthase"/>
    <property type="match status" value="1"/>
</dbReference>
<evidence type="ECO:0000256" key="7">
    <source>
        <dbReference type="ARBA" id="ARBA00022741"/>
    </source>
</evidence>
<dbReference type="Gene3D" id="3.40.50.300">
    <property type="entry name" value="P-loop containing nucleotide triphosphate hydrolases"/>
    <property type="match status" value="1"/>
</dbReference>
<evidence type="ECO:0000256" key="3">
    <source>
        <dbReference type="ARBA" id="ARBA00009948"/>
    </source>
</evidence>
<dbReference type="InterPro" id="IPR027417">
    <property type="entry name" value="P-loop_NTPase"/>
</dbReference>
<comment type="catalytic activity">
    <reaction evidence="12 15">
        <text>dCMP + ATP = dCDP + ADP</text>
        <dbReference type="Rhea" id="RHEA:25094"/>
        <dbReference type="ChEBI" id="CHEBI:30616"/>
        <dbReference type="ChEBI" id="CHEBI:57566"/>
        <dbReference type="ChEBI" id="CHEBI:58593"/>
        <dbReference type="ChEBI" id="CHEBI:456216"/>
        <dbReference type="EC" id="2.7.4.25"/>
    </reaction>
</comment>
<evidence type="ECO:0000313" key="20">
    <source>
        <dbReference type="Proteomes" id="UP000381693"/>
    </source>
</evidence>
<dbReference type="InterPro" id="IPR036968">
    <property type="entry name" value="Enolpyruvate_Tfrase_sf"/>
</dbReference>
<dbReference type="GO" id="GO:0009073">
    <property type="term" value="P:aromatic amino acid family biosynthetic process"/>
    <property type="evidence" value="ECO:0007669"/>
    <property type="project" value="UniProtKB-KW"/>
</dbReference>
<proteinExistence type="inferred from homology"/>
<comment type="caution">
    <text evidence="19">The sequence shown here is derived from an EMBL/GenBank/DDBJ whole genome shotgun (WGS) entry which is preliminary data.</text>
</comment>
<dbReference type="GO" id="GO:0005524">
    <property type="term" value="F:ATP binding"/>
    <property type="evidence" value="ECO:0007669"/>
    <property type="project" value="UniProtKB-UniRule"/>
</dbReference>
<dbReference type="AlphaFoldDB" id="A0A5E6M7Q3"/>
<dbReference type="EC" id="2.7.4.25" evidence="15"/>
<dbReference type="NCBIfam" id="TIGR00017">
    <property type="entry name" value="cmk"/>
    <property type="match status" value="1"/>
</dbReference>
<evidence type="ECO:0000259" key="17">
    <source>
        <dbReference type="Pfam" id="PF00275"/>
    </source>
</evidence>
<comment type="similarity">
    <text evidence="3 14">Belongs to the EPSP synthase family.</text>
</comment>
<dbReference type="HAMAP" id="MF_00238">
    <property type="entry name" value="Cytidyl_kinase_type1"/>
    <property type="match status" value="1"/>
</dbReference>
<keyword evidence="20" id="KW-1185">Reference proteome</keyword>
<dbReference type="GO" id="GO:0036430">
    <property type="term" value="F:CMP kinase activity"/>
    <property type="evidence" value="ECO:0007669"/>
    <property type="project" value="RHEA"/>
</dbReference>
<gene>
    <name evidence="14 19" type="primary">aroA</name>
    <name evidence="15" type="synonym">cmk</name>
    <name evidence="19" type="ORF">MAMC_00477</name>
</gene>
<dbReference type="CDD" id="cd02020">
    <property type="entry name" value="CMPK"/>
    <property type="match status" value="1"/>
</dbReference>
<feature type="binding site" evidence="14">
    <location>
        <position position="316"/>
    </location>
    <ligand>
        <name>3-phosphoshikimate</name>
        <dbReference type="ChEBI" id="CHEBI:145989"/>
    </ligand>
</feature>
<comment type="catalytic activity">
    <reaction evidence="13 15">
        <text>CMP + ATP = CDP + ADP</text>
        <dbReference type="Rhea" id="RHEA:11600"/>
        <dbReference type="ChEBI" id="CHEBI:30616"/>
        <dbReference type="ChEBI" id="CHEBI:58069"/>
        <dbReference type="ChEBI" id="CHEBI:60377"/>
        <dbReference type="ChEBI" id="CHEBI:456216"/>
        <dbReference type="EC" id="2.7.4.25"/>
    </reaction>
</comment>
<comment type="function">
    <text evidence="14">Catalyzes the transfer of the enolpyruvyl moiety of phosphoenolpyruvate (PEP) to the 5-hydroxyl of shikimate-3-phosphate (S3P) to produce enolpyruvyl shikimate-3-phosphate and inorganic phosphate.</text>
</comment>
<dbReference type="InterPro" id="IPR011994">
    <property type="entry name" value="Cytidylate_kinase_dom"/>
</dbReference>
<dbReference type="PANTHER" id="PTHR21090">
    <property type="entry name" value="AROM/DEHYDROQUINATE SYNTHASE"/>
    <property type="match status" value="1"/>
</dbReference>
<evidence type="ECO:0000256" key="4">
    <source>
        <dbReference type="ARBA" id="ARBA00022490"/>
    </source>
</evidence>
<feature type="binding site" evidence="14">
    <location>
        <position position="389"/>
    </location>
    <ligand>
        <name>phosphoenolpyruvate</name>
        <dbReference type="ChEBI" id="CHEBI:58702"/>
    </ligand>
</feature>
<dbReference type="UniPathway" id="UPA00053">
    <property type="reaction ID" value="UER00089"/>
</dbReference>
<keyword evidence="4 14" id="KW-0963">Cytoplasm</keyword>
<evidence type="ECO:0000256" key="10">
    <source>
        <dbReference type="ARBA" id="ARBA00023141"/>
    </source>
</evidence>
<protein>
    <recommendedName>
        <fullName evidence="14 15">Multifunctional fusion protein</fullName>
    </recommendedName>
    <domain>
        <recommendedName>
            <fullName evidence="14">3-phosphoshikimate 1-carboxyvinyltransferase</fullName>
            <ecNumber evidence="14">2.5.1.19</ecNumber>
        </recommendedName>
        <alternativeName>
            <fullName evidence="14">5-enolpyruvylshikimate-3-phosphate synthase</fullName>
            <shortName evidence="14">EPSP synthase</shortName>
            <shortName evidence="14">EPSPS</shortName>
        </alternativeName>
    </domain>
    <domain>
        <recommendedName>
            <fullName evidence="15">Cytidylate kinase</fullName>
            <shortName evidence="15">CK</shortName>
            <ecNumber evidence="15">2.7.4.25</ecNumber>
        </recommendedName>
        <alternativeName>
            <fullName evidence="15">Cytidine monophosphate kinase</fullName>
            <shortName evidence="15">CMP kinase</shortName>
        </alternativeName>
    </domain>
</protein>
<feature type="domain" description="Enolpyruvate transferase" evidence="17">
    <location>
        <begin position="9"/>
        <end position="424"/>
    </location>
</feature>
<dbReference type="GO" id="GO:0005737">
    <property type="term" value="C:cytoplasm"/>
    <property type="evidence" value="ECO:0007669"/>
    <property type="project" value="UniProtKB-SubCell"/>
</dbReference>
<evidence type="ECO:0000256" key="5">
    <source>
        <dbReference type="ARBA" id="ARBA00022605"/>
    </source>
</evidence>
<evidence type="ECO:0000256" key="1">
    <source>
        <dbReference type="ARBA" id="ARBA00004811"/>
    </source>
</evidence>
<dbReference type="Gene3D" id="3.65.10.10">
    <property type="entry name" value="Enolpyruvate transferase domain"/>
    <property type="match status" value="2"/>
</dbReference>
<dbReference type="OrthoDB" id="9809920at2"/>
<comment type="caution">
    <text evidence="14">Lacks conserved residue(s) required for the propagation of feature annotation.</text>
</comment>
<keyword evidence="10 14" id="KW-0057">Aromatic amino acid biosynthesis</keyword>
<evidence type="ECO:0000256" key="12">
    <source>
        <dbReference type="ARBA" id="ARBA00047615"/>
    </source>
</evidence>
<evidence type="ECO:0000259" key="18">
    <source>
        <dbReference type="Pfam" id="PF02224"/>
    </source>
</evidence>
<dbReference type="FunFam" id="3.65.10.10:FF:000005">
    <property type="entry name" value="3-phosphoshikimate 1-carboxyvinyltransferase"/>
    <property type="match status" value="1"/>
</dbReference>
<dbReference type="PANTHER" id="PTHR21090:SF5">
    <property type="entry name" value="PENTAFUNCTIONAL AROM POLYPEPTIDE"/>
    <property type="match status" value="1"/>
</dbReference>
<organism evidence="19 20">
    <name type="scientific">Methylacidimicrobium cyclopophantes</name>
    <dbReference type="NCBI Taxonomy" id="1041766"/>
    <lineage>
        <taxon>Bacteria</taxon>
        <taxon>Pseudomonadati</taxon>
        <taxon>Verrucomicrobiota</taxon>
        <taxon>Methylacidimicrobium</taxon>
    </lineage>
</organism>
<evidence type="ECO:0000256" key="2">
    <source>
        <dbReference type="ARBA" id="ARBA00009427"/>
    </source>
</evidence>
<comment type="subunit">
    <text evidence="14">Monomer.</text>
</comment>
<feature type="binding site" evidence="15">
    <location>
        <begin position="467"/>
        <end position="475"/>
    </location>
    <ligand>
        <name>ATP</name>
        <dbReference type="ChEBI" id="CHEBI:30616"/>
    </ligand>
</feature>
<keyword evidence="8 15" id="KW-0418">Kinase</keyword>
<dbReference type="InterPro" id="IPR013792">
    <property type="entry name" value="RNA3'P_cycl/enolpyr_Trfase_a/b"/>
</dbReference>
<feature type="binding site" evidence="14">
    <location>
        <position position="169"/>
    </location>
    <ligand>
        <name>phosphoenolpyruvate</name>
        <dbReference type="ChEBI" id="CHEBI:58702"/>
    </ligand>
</feature>
<feature type="binding site" evidence="14">
    <location>
        <position position="347"/>
    </location>
    <ligand>
        <name>phosphoenolpyruvate</name>
        <dbReference type="ChEBI" id="CHEBI:58702"/>
    </ligand>
</feature>
<feature type="active site" description="Proton acceptor" evidence="14">
    <location>
        <position position="316"/>
    </location>
</feature>
<feature type="binding site" evidence="14">
    <location>
        <position position="169"/>
    </location>
    <ligand>
        <name>3-phosphoshikimate</name>
        <dbReference type="ChEBI" id="CHEBI:145989"/>
    </ligand>
</feature>
<keyword evidence="7 15" id="KW-0547">Nucleotide-binding</keyword>
<keyword evidence="6 14" id="KW-0808">Transferase</keyword>
<dbReference type="GO" id="GO:0006220">
    <property type="term" value="P:pyrimidine nucleotide metabolic process"/>
    <property type="evidence" value="ECO:0007669"/>
    <property type="project" value="UniProtKB-UniRule"/>
</dbReference>
<dbReference type="EMBL" id="CABFUZ020000082">
    <property type="protein sequence ID" value="VVM05245.1"/>
    <property type="molecule type" value="Genomic_DNA"/>
</dbReference>
<keyword evidence="5 14" id="KW-0028">Amino-acid biosynthesis</keyword>
<dbReference type="GO" id="GO:0036431">
    <property type="term" value="F:dCMP kinase activity"/>
    <property type="evidence" value="ECO:0007669"/>
    <property type="project" value="InterPro"/>
</dbReference>
<dbReference type="GO" id="GO:0009423">
    <property type="term" value="P:chorismate biosynthetic process"/>
    <property type="evidence" value="ECO:0007669"/>
    <property type="project" value="UniProtKB-UniRule"/>
</dbReference>
<evidence type="ECO:0000256" key="13">
    <source>
        <dbReference type="ARBA" id="ARBA00048478"/>
    </source>
</evidence>
<dbReference type="SUPFAM" id="SSF52540">
    <property type="entry name" value="P-loop containing nucleoside triphosphate hydrolases"/>
    <property type="match status" value="1"/>
</dbReference>
<feature type="binding site" evidence="14">
    <location>
        <position position="343"/>
    </location>
    <ligand>
        <name>3-phosphoshikimate</name>
        <dbReference type="ChEBI" id="CHEBI:145989"/>
    </ligand>
</feature>
<feature type="binding site" evidence="14">
    <location>
        <position position="22"/>
    </location>
    <ligand>
        <name>phosphoenolpyruvate</name>
        <dbReference type="ChEBI" id="CHEBI:58702"/>
    </ligand>
</feature>
<accession>A0A5E6M7Q3</accession>
<dbReference type="InterPro" id="IPR001986">
    <property type="entry name" value="Enolpyruvate_Tfrase_dom"/>
</dbReference>
<dbReference type="Proteomes" id="UP000381693">
    <property type="component" value="Unassembled WGS sequence"/>
</dbReference>
<sequence length="678" mass="74010">MKSFTIVPAARLVGEIAVPGDKSISHRAVMLASLARGPTRVTGFLPSEDCLCTLRAFQALGVDIEVEDPTTLSIENRFHRLFPPREALDCGNSGTMMRLIAGILAGQPFRSRLVGDASLSKRPMGRILEPLERMGAHIRAEGEKETPPLALEPAELHGIEYELPVASAQVKSCLLLAGLHAQGTTRIVEPSPTRDHTERLLVHFGVRPLREGRALLIQGGLSLEGRDFCVPGDFSSAAFWIAGAAAMPGSEIRIRGVGLNRTRTGLLGVLLRMGAQIEESVEEASGEGEPRGSLLIRGGKLRGTQITKEEIPNLIDELPVIAAIASLADGETQIRGAEELRVKESDRIRCMVENLRRFGVPVDELPDGMIVEGGHPIRAARVSSFGDHRVAMACSILALRADGRSRIDDVGCVDTSYPGFSKDLHKLSQAAVESAPGWKDYLSWVQPSPKTSGGEQEPRRPVVAVDGPSASGKSTVAKALAKALGIAYCNSGLVYRAITWSLVDKGVDLDREQSFKSAVRSMKLECRIEENELHVRIDGKEVGQEVRSPAVNAAVSRVSASPWLRKRLLPLFRKLADDRALVMEGRDIGTAVFPGTRFKFYIDADPKVREQRRQKQGESDSIEERDWEDRSRKAAPLRCAADAVFIDSSRMTVEEVVLRMLEELRKRGFPLPKESSVS</sequence>
<dbReference type="NCBIfam" id="TIGR01356">
    <property type="entry name" value="aroA"/>
    <property type="match status" value="1"/>
</dbReference>
<evidence type="ECO:0000256" key="14">
    <source>
        <dbReference type="HAMAP-Rule" id="MF_00210"/>
    </source>
</evidence>
<feature type="binding site" evidence="14">
    <location>
        <position position="94"/>
    </location>
    <ligand>
        <name>phosphoenolpyruvate</name>
        <dbReference type="ChEBI" id="CHEBI:58702"/>
    </ligand>
</feature>
<dbReference type="SUPFAM" id="SSF55205">
    <property type="entry name" value="EPT/RTPC-like"/>
    <property type="match status" value="1"/>
</dbReference>
<evidence type="ECO:0000256" key="8">
    <source>
        <dbReference type="ARBA" id="ARBA00022777"/>
    </source>
</evidence>
<comment type="subcellular location">
    <subcellularLocation>
        <location evidence="14">Cytoplasm</location>
    </subcellularLocation>
</comment>
<evidence type="ECO:0000256" key="6">
    <source>
        <dbReference type="ARBA" id="ARBA00022679"/>
    </source>
</evidence>
<comment type="catalytic activity">
    <reaction evidence="11">
        <text>3-phosphoshikimate + phosphoenolpyruvate = 5-O-(1-carboxyvinyl)-3-phosphoshikimate + phosphate</text>
        <dbReference type="Rhea" id="RHEA:21256"/>
        <dbReference type="ChEBI" id="CHEBI:43474"/>
        <dbReference type="ChEBI" id="CHEBI:57701"/>
        <dbReference type="ChEBI" id="CHEBI:58702"/>
        <dbReference type="ChEBI" id="CHEBI:145989"/>
        <dbReference type="EC" id="2.5.1.19"/>
    </reaction>
    <physiologicalReaction direction="left-to-right" evidence="11">
        <dbReference type="Rhea" id="RHEA:21257"/>
    </physiologicalReaction>
</comment>
<evidence type="ECO:0000256" key="9">
    <source>
        <dbReference type="ARBA" id="ARBA00022840"/>
    </source>
</evidence>
<dbReference type="CDD" id="cd01556">
    <property type="entry name" value="EPSP_synthase"/>
    <property type="match status" value="1"/>
</dbReference>
<feature type="region of interest" description="Disordered" evidence="16">
    <location>
        <begin position="446"/>
        <end position="468"/>
    </location>
</feature>
<evidence type="ECO:0000256" key="15">
    <source>
        <dbReference type="HAMAP-Rule" id="MF_00238"/>
    </source>
</evidence>
<dbReference type="GO" id="GO:0003866">
    <property type="term" value="F:3-phosphoshikimate 1-carboxyvinyltransferase activity"/>
    <property type="evidence" value="ECO:0007669"/>
    <property type="project" value="UniProtKB-UniRule"/>
</dbReference>
<dbReference type="InterPro" id="IPR003136">
    <property type="entry name" value="Cytidylate_kin"/>
</dbReference>
<comment type="pathway">
    <text evidence="1 14">Metabolic intermediate biosynthesis; chorismate biosynthesis; chorismate from D-erythrose 4-phosphate and phosphoenolpyruvate: step 6/7.</text>
</comment>
<comment type="similarity">
    <text evidence="2 15">Belongs to the cytidylate kinase family. Type 1 subfamily.</text>
</comment>
<feature type="binding site" evidence="14">
    <location>
        <position position="23"/>
    </location>
    <ligand>
        <name>3-phosphoshikimate</name>
        <dbReference type="ChEBI" id="CHEBI:145989"/>
    </ligand>
</feature>
<dbReference type="GO" id="GO:0008652">
    <property type="term" value="P:amino acid biosynthetic process"/>
    <property type="evidence" value="ECO:0007669"/>
    <property type="project" value="UniProtKB-KW"/>
</dbReference>
<dbReference type="InterPro" id="IPR006264">
    <property type="entry name" value="EPSP_synthase"/>
</dbReference>
<feature type="binding site" evidence="14">
    <location>
        <position position="167"/>
    </location>
    <ligand>
        <name>3-phosphoshikimate</name>
        <dbReference type="ChEBI" id="CHEBI:145989"/>
    </ligand>
</feature>
<name>A0A5E6M7Q3_9BACT</name>
<dbReference type="EC" id="2.5.1.19" evidence="14"/>
<evidence type="ECO:0000256" key="11">
    <source>
        <dbReference type="ARBA" id="ARBA00044633"/>
    </source>
</evidence>
<feature type="binding site" evidence="14">
    <location>
        <position position="122"/>
    </location>
    <ligand>
        <name>phosphoenolpyruvate</name>
        <dbReference type="ChEBI" id="CHEBI:58702"/>
    </ligand>
</feature>
<reference evidence="19" key="1">
    <citation type="submission" date="2019-09" db="EMBL/GenBank/DDBJ databases">
        <authorList>
            <person name="Cremers G."/>
        </authorList>
    </citation>
    <scope>NUCLEOTIDE SEQUENCE [LARGE SCALE GENOMIC DNA]</scope>
    <source>
        <strain evidence="19">3B</strain>
    </source>
</reference>
<keyword evidence="9 15" id="KW-0067">ATP-binding</keyword>
<feature type="binding site" evidence="14">
    <location>
        <position position="22"/>
    </location>
    <ligand>
        <name>3-phosphoshikimate</name>
        <dbReference type="ChEBI" id="CHEBI:145989"/>
    </ligand>
</feature>